<organism evidence="9 10">
    <name type="scientific">Porphyridium purpureum</name>
    <name type="common">Red alga</name>
    <name type="synonym">Porphyridium cruentum</name>
    <dbReference type="NCBI Taxonomy" id="35688"/>
    <lineage>
        <taxon>Eukaryota</taxon>
        <taxon>Rhodophyta</taxon>
        <taxon>Bangiophyceae</taxon>
        <taxon>Porphyridiales</taxon>
        <taxon>Porphyridiaceae</taxon>
        <taxon>Porphyridium</taxon>
    </lineage>
</organism>
<feature type="domain" description="Major facilitator superfamily associated" evidence="8">
    <location>
        <begin position="12"/>
        <end position="438"/>
    </location>
</feature>
<comment type="subcellular location">
    <subcellularLocation>
        <location evidence="1">Membrane</location>
        <topology evidence="1">Multi-pass membrane protein</topology>
    </subcellularLocation>
</comment>
<feature type="transmembrane region" description="Helical" evidence="7">
    <location>
        <begin position="48"/>
        <end position="67"/>
    </location>
</feature>
<evidence type="ECO:0000313" key="9">
    <source>
        <dbReference type="EMBL" id="KAA8494287.1"/>
    </source>
</evidence>
<comment type="caution">
    <text evidence="9">The sequence shown here is derived from an EMBL/GenBank/DDBJ whole genome shotgun (WGS) entry which is preliminary data.</text>
</comment>
<feature type="transmembrane region" description="Helical" evidence="7">
    <location>
        <begin position="16"/>
        <end position="36"/>
    </location>
</feature>
<evidence type="ECO:0000259" key="8">
    <source>
        <dbReference type="Pfam" id="PF12832"/>
    </source>
</evidence>
<keyword evidence="4 7" id="KW-1133">Transmembrane helix</keyword>
<feature type="transmembrane region" description="Helical" evidence="7">
    <location>
        <begin position="161"/>
        <end position="180"/>
    </location>
</feature>
<dbReference type="PANTHER" id="PTHR16172:SF41">
    <property type="entry name" value="MAJOR FACILITATOR SUPERFAMILY DOMAIN-CONTAINING PROTEIN 6-LIKE"/>
    <property type="match status" value="1"/>
</dbReference>
<evidence type="ECO:0000256" key="6">
    <source>
        <dbReference type="SAM" id="MobiDB-lite"/>
    </source>
</evidence>
<evidence type="ECO:0000256" key="4">
    <source>
        <dbReference type="ARBA" id="ARBA00022989"/>
    </source>
</evidence>
<dbReference type="CDD" id="cd17335">
    <property type="entry name" value="MFS_MFSD6"/>
    <property type="match status" value="1"/>
</dbReference>
<feature type="transmembrane region" description="Helical" evidence="7">
    <location>
        <begin position="407"/>
        <end position="429"/>
    </location>
</feature>
<feature type="region of interest" description="Disordered" evidence="6">
    <location>
        <begin position="195"/>
        <end position="219"/>
    </location>
</feature>
<feature type="transmembrane region" description="Helical" evidence="7">
    <location>
        <begin position="337"/>
        <end position="356"/>
    </location>
</feature>
<proteinExistence type="inferred from homology"/>
<dbReference type="AlphaFoldDB" id="A0A5J4YV66"/>
<keyword evidence="5 7" id="KW-0472">Membrane</keyword>
<comment type="similarity">
    <text evidence="2">Belongs to the major facilitator superfamily. MFSD6 family.</text>
</comment>
<dbReference type="Pfam" id="PF12832">
    <property type="entry name" value="MFS_1_like"/>
    <property type="match status" value="1"/>
</dbReference>
<sequence length="491" mass="53814">MPQVEGHVVSVWKLKGAYLLLYAAIGAYGPFMPVLYKQEGLLESQIGLLLAATSAVTTLSTPLWCVWADATQAHKAIVLLSCALGSAFRLFLIPAASRFATAMLVTVCMTAVYSATLPLFDTFVVHSVFEEYGPMRKYGAVGFGLMVAVSGLIVTRFGYMAAIYVSVSFNAMAFAILASLDLDAPFRRAHVQHANEHDGHDGSESDMPHRPDADVRAGDDNLVDESESEDIEFADREPLVLNEQPRLKRKVSDFPPRPEHFEEEPVSRWIKMLRLGQDPHVAVFVFVLLFSGIANGMIEGFLFVRLSELGASGWLLGLSRLLMCAGEVPFFEYNDSIVRALGIFGTLAFVQAAYIVRFTTYSLLTNPMYVLLVEVLHGVTFGSLWALSTQFGRLIAPPKLEATTQSLISVVHWGIGFTAGSILGGHLYVLWGAVNMFRCGAMIVACTLTIALLAKACLGEREYCTSRERRVVDVEDDEHVPSHTGRADDST</sequence>
<dbReference type="Proteomes" id="UP000324585">
    <property type="component" value="Unassembled WGS sequence"/>
</dbReference>
<dbReference type="PANTHER" id="PTHR16172">
    <property type="entry name" value="MAJOR FACILITATOR SUPERFAMILY DOMAIN-CONTAINING PROTEIN 6-LIKE"/>
    <property type="match status" value="1"/>
</dbReference>
<dbReference type="OrthoDB" id="515887at2759"/>
<evidence type="ECO:0000256" key="2">
    <source>
        <dbReference type="ARBA" id="ARBA00005241"/>
    </source>
</evidence>
<gene>
    <name evidence="9" type="ORF">FVE85_4262</name>
</gene>
<feature type="transmembrane region" description="Helical" evidence="7">
    <location>
        <begin position="368"/>
        <end position="387"/>
    </location>
</feature>
<accession>A0A5J4YV66</accession>
<feature type="transmembrane region" description="Helical" evidence="7">
    <location>
        <begin position="281"/>
        <end position="304"/>
    </location>
</feature>
<dbReference type="OMA" id="FIMATCF"/>
<name>A0A5J4YV66_PORPP</name>
<protein>
    <submittedName>
        <fullName evidence="9">Major facilitator superfamily domain-containing protein 6-B</fullName>
    </submittedName>
</protein>
<dbReference type="SUPFAM" id="SSF103473">
    <property type="entry name" value="MFS general substrate transporter"/>
    <property type="match status" value="1"/>
</dbReference>
<dbReference type="InterPro" id="IPR036259">
    <property type="entry name" value="MFS_trans_sf"/>
</dbReference>
<evidence type="ECO:0000256" key="1">
    <source>
        <dbReference type="ARBA" id="ARBA00004141"/>
    </source>
</evidence>
<dbReference type="InterPro" id="IPR051717">
    <property type="entry name" value="MFS_MFSD6"/>
</dbReference>
<evidence type="ECO:0000256" key="3">
    <source>
        <dbReference type="ARBA" id="ARBA00022692"/>
    </source>
</evidence>
<dbReference type="Gene3D" id="1.20.1250.20">
    <property type="entry name" value="MFS general substrate transporter like domains"/>
    <property type="match status" value="2"/>
</dbReference>
<evidence type="ECO:0000256" key="7">
    <source>
        <dbReference type="SAM" id="Phobius"/>
    </source>
</evidence>
<evidence type="ECO:0000313" key="10">
    <source>
        <dbReference type="Proteomes" id="UP000324585"/>
    </source>
</evidence>
<evidence type="ECO:0000256" key="5">
    <source>
        <dbReference type="ARBA" id="ARBA00023136"/>
    </source>
</evidence>
<reference evidence="10" key="1">
    <citation type="journal article" date="2019" name="Nat. Commun.">
        <title>Expansion of phycobilisome linker gene families in mesophilic red algae.</title>
        <authorList>
            <person name="Lee J."/>
            <person name="Kim D."/>
            <person name="Bhattacharya D."/>
            <person name="Yoon H.S."/>
        </authorList>
    </citation>
    <scope>NUCLEOTIDE SEQUENCE [LARGE SCALE GENOMIC DNA]</scope>
    <source>
        <strain evidence="10">CCMP 1328</strain>
    </source>
</reference>
<dbReference type="InterPro" id="IPR024989">
    <property type="entry name" value="MFS_assoc_dom"/>
</dbReference>
<dbReference type="EMBL" id="VRMN01000005">
    <property type="protein sequence ID" value="KAA8494287.1"/>
    <property type="molecule type" value="Genomic_DNA"/>
</dbReference>
<keyword evidence="10" id="KW-1185">Reference proteome</keyword>
<feature type="transmembrane region" description="Helical" evidence="7">
    <location>
        <begin position="73"/>
        <end position="92"/>
    </location>
</feature>
<dbReference type="GO" id="GO:0016020">
    <property type="term" value="C:membrane"/>
    <property type="evidence" value="ECO:0007669"/>
    <property type="project" value="UniProtKB-SubCell"/>
</dbReference>
<keyword evidence="3 7" id="KW-0812">Transmembrane</keyword>
<feature type="transmembrane region" description="Helical" evidence="7">
    <location>
        <begin position="99"/>
        <end position="117"/>
    </location>
</feature>
<feature type="transmembrane region" description="Helical" evidence="7">
    <location>
        <begin position="137"/>
        <end position="154"/>
    </location>
</feature>